<dbReference type="GO" id="GO:0016787">
    <property type="term" value="F:hydrolase activity"/>
    <property type="evidence" value="ECO:0007669"/>
    <property type="project" value="TreeGrafter"/>
</dbReference>
<protein>
    <submittedName>
        <fullName evidence="8">YhhN family protein</fullName>
    </submittedName>
</protein>
<feature type="transmembrane region" description="Helical" evidence="7">
    <location>
        <begin position="105"/>
        <end position="126"/>
    </location>
</feature>
<dbReference type="Proteomes" id="UP000009236">
    <property type="component" value="Chromosome"/>
</dbReference>
<evidence type="ECO:0000256" key="4">
    <source>
        <dbReference type="ARBA" id="ARBA00022989"/>
    </source>
</evidence>
<evidence type="ECO:0000256" key="1">
    <source>
        <dbReference type="ARBA" id="ARBA00004141"/>
    </source>
</evidence>
<dbReference type="PANTHER" id="PTHR31885">
    <property type="entry name" value="GH04784P"/>
    <property type="match status" value="1"/>
</dbReference>
<keyword evidence="9" id="KW-1185">Reference proteome</keyword>
<name>F6FWG9_ISOV2</name>
<evidence type="ECO:0000313" key="8">
    <source>
        <dbReference type="EMBL" id="AEG44543.1"/>
    </source>
</evidence>
<dbReference type="eggNOG" id="COG3714">
    <property type="taxonomic scope" value="Bacteria"/>
</dbReference>
<dbReference type="EMBL" id="CP002810">
    <property type="protein sequence ID" value="AEG44543.1"/>
    <property type="molecule type" value="Genomic_DNA"/>
</dbReference>
<dbReference type="KEGG" id="iva:Isova_1797"/>
<feature type="region of interest" description="Disordered" evidence="6">
    <location>
        <begin position="1"/>
        <end position="22"/>
    </location>
</feature>
<evidence type="ECO:0000313" key="9">
    <source>
        <dbReference type="Proteomes" id="UP000009236"/>
    </source>
</evidence>
<evidence type="ECO:0000256" key="3">
    <source>
        <dbReference type="ARBA" id="ARBA00022692"/>
    </source>
</evidence>
<feature type="transmembrane region" description="Helical" evidence="7">
    <location>
        <begin position="216"/>
        <end position="236"/>
    </location>
</feature>
<comment type="subcellular location">
    <subcellularLocation>
        <location evidence="1">Membrane</location>
        <topology evidence="1">Multi-pass membrane protein</topology>
    </subcellularLocation>
</comment>
<dbReference type="HOGENOM" id="CLU_079086_5_0_11"/>
<accession>F6FWG9</accession>
<gene>
    <name evidence="8" type="ordered locus">Isova_1797</name>
</gene>
<dbReference type="AlphaFoldDB" id="F6FWG9"/>
<proteinExistence type="inferred from homology"/>
<organism evidence="9">
    <name type="scientific">Isoptericola variabilis (strain 225)</name>
    <dbReference type="NCBI Taxonomy" id="743718"/>
    <lineage>
        <taxon>Bacteria</taxon>
        <taxon>Bacillati</taxon>
        <taxon>Actinomycetota</taxon>
        <taxon>Actinomycetes</taxon>
        <taxon>Micrococcales</taxon>
        <taxon>Promicromonosporaceae</taxon>
        <taxon>Isoptericola</taxon>
    </lineage>
</organism>
<feature type="transmembrane region" description="Helical" evidence="7">
    <location>
        <begin position="57"/>
        <end position="75"/>
    </location>
</feature>
<keyword evidence="3 7" id="KW-0812">Transmembrane</keyword>
<reference evidence="8 9" key="1">
    <citation type="submission" date="2011-05" db="EMBL/GenBank/DDBJ databases">
        <title>Complete sequence of Isoptericola variabilis 225.</title>
        <authorList>
            <consortium name="US DOE Joint Genome Institute"/>
            <person name="Lucas S."/>
            <person name="Han J."/>
            <person name="Lapidus A."/>
            <person name="Cheng J.-F."/>
            <person name="Goodwin L."/>
            <person name="Pitluck S."/>
            <person name="Peters L."/>
            <person name="Mikhailova N."/>
            <person name="Zeytun A."/>
            <person name="Han C."/>
            <person name="Tapia R."/>
            <person name="Land M."/>
            <person name="Hauser L."/>
            <person name="Kyrpides N."/>
            <person name="Ivanova N."/>
            <person name="Pagani I."/>
            <person name="Siebers A."/>
            <person name="Allgaier M."/>
            <person name="Thelen M."/>
            <person name="Hugenholtz P."/>
            <person name="Gladden J."/>
            <person name="Woyke T."/>
        </authorList>
    </citation>
    <scope>NUCLEOTIDE SEQUENCE [LARGE SCALE GENOMIC DNA]</scope>
    <source>
        <strain evidence="9">225</strain>
    </source>
</reference>
<feature type="transmembrane region" description="Helical" evidence="7">
    <location>
        <begin position="27"/>
        <end position="45"/>
    </location>
</feature>
<feature type="transmembrane region" description="Helical" evidence="7">
    <location>
        <begin position="138"/>
        <end position="155"/>
    </location>
</feature>
<sequence>MLPAVTDVAPPRPRTGPDPDRLLPTPAARAAAVVLGALTVVHLAAQAAQEPDHARVTQWWLMPALALVVVCATAAPRSRLVRLVLLALGFSWLGDTVPDLFHRDVAFLVLVVLFLCAQLTYVAAFWPTRAASLTRRPPALSLYVLTAVGLVAACAPGAPGVLLAAVVVYGACLVAMAVMATGVHPLAGFGGAVFLASDAMIALDAFTAWFTPPVPGFWIMLTYVAGQALIVSGVLARERVPRR</sequence>
<keyword evidence="5 7" id="KW-0472">Membrane</keyword>
<evidence type="ECO:0000256" key="6">
    <source>
        <dbReference type="SAM" id="MobiDB-lite"/>
    </source>
</evidence>
<feature type="transmembrane region" description="Helical" evidence="7">
    <location>
        <begin position="186"/>
        <end position="210"/>
    </location>
</feature>
<dbReference type="Pfam" id="PF07947">
    <property type="entry name" value="YhhN"/>
    <property type="match status" value="1"/>
</dbReference>
<dbReference type="InterPro" id="IPR012506">
    <property type="entry name" value="TMEM86B-like"/>
</dbReference>
<dbReference type="PANTHER" id="PTHR31885:SF6">
    <property type="entry name" value="GH04784P"/>
    <property type="match status" value="1"/>
</dbReference>
<dbReference type="STRING" id="743718.Isova_1797"/>
<comment type="similarity">
    <text evidence="2">Belongs to the TMEM86 family.</text>
</comment>
<keyword evidence="4 7" id="KW-1133">Transmembrane helix</keyword>
<evidence type="ECO:0000256" key="7">
    <source>
        <dbReference type="SAM" id="Phobius"/>
    </source>
</evidence>
<evidence type="ECO:0000256" key="2">
    <source>
        <dbReference type="ARBA" id="ARBA00007375"/>
    </source>
</evidence>
<evidence type="ECO:0000256" key="5">
    <source>
        <dbReference type="ARBA" id="ARBA00023136"/>
    </source>
</evidence>
<dbReference type="GO" id="GO:0016020">
    <property type="term" value="C:membrane"/>
    <property type="evidence" value="ECO:0007669"/>
    <property type="project" value="UniProtKB-SubCell"/>
</dbReference>
<feature type="transmembrane region" description="Helical" evidence="7">
    <location>
        <begin position="161"/>
        <end position="179"/>
    </location>
</feature>